<gene>
    <name evidence="1" type="ORF">L1987_58039</name>
</gene>
<evidence type="ECO:0000313" key="2">
    <source>
        <dbReference type="Proteomes" id="UP001056120"/>
    </source>
</evidence>
<reference evidence="2" key="1">
    <citation type="journal article" date="2022" name="Mol. Ecol. Resour.">
        <title>The genomes of chicory, endive, great burdock and yacon provide insights into Asteraceae palaeo-polyploidization history and plant inulin production.</title>
        <authorList>
            <person name="Fan W."/>
            <person name="Wang S."/>
            <person name="Wang H."/>
            <person name="Wang A."/>
            <person name="Jiang F."/>
            <person name="Liu H."/>
            <person name="Zhao H."/>
            <person name="Xu D."/>
            <person name="Zhang Y."/>
        </authorList>
    </citation>
    <scope>NUCLEOTIDE SEQUENCE [LARGE SCALE GENOMIC DNA]</scope>
    <source>
        <strain evidence="2">cv. Yunnan</strain>
    </source>
</reference>
<comment type="caution">
    <text evidence="1">The sequence shown here is derived from an EMBL/GenBank/DDBJ whole genome shotgun (WGS) entry which is preliminary data.</text>
</comment>
<organism evidence="1 2">
    <name type="scientific">Smallanthus sonchifolius</name>
    <dbReference type="NCBI Taxonomy" id="185202"/>
    <lineage>
        <taxon>Eukaryota</taxon>
        <taxon>Viridiplantae</taxon>
        <taxon>Streptophyta</taxon>
        <taxon>Embryophyta</taxon>
        <taxon>Tracheophyta</taxon>
        <taxon>Spermatophyta</taxon>
        <taxon>Magnoliopsida</taxon>
        <taxon>eudicotyledons</taxon>
        <taxon>Gunneridae</taxon>
        <taxon>Pentapetalae</taxon>
        <taxon>asterids</taxon>
        <taxon>campanulids</taxon>
        <taxon>Asterales</taxon>
        <taxon>Asteraceae</taxon>
        <taxon>Asteroideae</taxon>
        <taxon>Heliantheae alliance</taxon>
        <taxon>Millerieae</taxon>
        <taxon>Smallanthus</taxon>
    </lineage>
</organism>
<dbReference type="EMBL" id="CM042036">
    <property type="protein sequence ID" value="KAI3744941.1"/>
    <property type="molecule type" value="Genomic_DNA"/>
</dbReference>
<protein>
    <submittedName>
        <fullName evidence="1">Uncharacterized protein</fullName>
    </submittedName>
</protein>
<accession>A0ACB9DF98</accession>
<name>A0ACB9DF98_9ASTR</name>
<sequence length="282" mass="31991">MESYKCISDVMKLPDTDLQKIASLGVNRNTEHDSVVNLIKALKMRGFTGFEREEKIENTHVEHIIIMSWEYLNKMEKFLITFQNGQSETLTTERLNDSNDPFGDYVVNLIKKRLEDLTSDDSESEESSLFFSNENDEDSSDLQQEKPVASSTNEEEKSENQENKEEEVESLTQPESSEVPLTHSQAPITSVLPTADIKLLSLLPMSVETEKGNELLEKMRLSMWSVQGQEKVDPISLYNPIVSWEDLHGTGTYKVIRADGSEDLLDTSKLLCMDETSLQKIG</sequence>
<reference evidence="1 2" key="2">
    <citation type="journal article" date="2022" name="Mol. Ecol. Resour.">
        <title>The genomes of chicory, endive, great burdock and yacon provide insights into Asteraceae paleo-polyploidization history and plant inulin production.</title>
        <authorList>
            <person name="Fan W."/>
            <person name="Wang S."/>
            <person name="Wang H."/>
            <person name="Wang A."/>
            <person name="Jiang F."/>
            <person name="Liu H."/>
            <person name="Zhao H."/>
            <person name="Xu D."/>
            <person name="Zhang Y."/>
        </authorList>
    </citation>
    <scope>NUCLEOTIDE SEQUENCE [LARGE SCALE GENOMIC DNA]</scope>
    <source>
        <strain evidence="2">cv. Yunnan</strain>
        <tissue evidence="1">Leaves</tissue>
    </source>
</reference>
<evidence type="ECO:0000313" key="1">
    <source>
        <dbReference type="EMBL" id="KAI3744941.1"/>
    </source>
</evidence>
<keyword evidence="2" id="KW-1185">Reference proteome</keyword>
<proteinExistence type="predicted"/>
<dbReference type="Proteomes" id="UP001056120">
    <property type="component" value="Linkage Group LG19"/>
</dbReference>